<name>A0A1G7F9Z5_9EURY</name>
<dbReference type="Pfam" id="PF01575">
    <property type="entry name" value="MaoC_dehydratas"/>
    <property type="match status" value="1"/>
</dbReference>
<evidence type="ECO:0000313" key="2">
    <source>
        <dbReference type="EMBL" id="SDE72696.1"/>
    </source>
</evidence>
<gene>
    <name evidence="2" type="ORF">SAMN05216218_10192</name>
</gene>
<dbReference type="InterPro" id="IPR029069">
    <property type="entry name" value="HotDog_dom_sf"/>
</dbReference>
<evidence type="ECO:0000259" key="1">
    <source>
        <dbReference type="Pfam" id="PF01575"/>
    </source>
</evidence>
<dbReference type="PANTHER" id="PTHR43664:SF1">
    <property type="entry name" value="BETA-METHYLMALYL-COA DEHYDRATASE"/>
    <property type="match status" value="1"/>
</dbReference>
<organism evidence="2 3">
    <name type="scientific">Halorientalis regularis</name>
    <dbReference type="NCBI Taxonomy" id="660518"/>
    <lineage>
        <taxon>Archaea</taxon>
        <taxon>Methanobacteriati</taxon>
        <taxon>Methanobacteriota</taxon>
        <taxon>Stenosarchaea group</taxon>
        <taxon>Halobacteria</taxon>
        <taxon>Halobacteriales</taxon>
        <taxon>Haloarculaceae</taxon>
        <taxon>Halorientalis</taxon>
    </lineage>
</organism>
<dbReference type="Proteomes" id="UP000199076">
    <property type="component" value="Unassembled WGS sequence"/>
</dbReference>
<evidence type="ECO:0000313" key="3">
    <source>
        <dbReference type="Proteomes" id="UP000199076"/>
    </source>
</evidence>
<dbReference type="PANTHER" id="PTHR43664">
    <property type="entry name" value="MONOAMINE OXIDASE-RELATED"/>
    <property type="match status" value="1"/>
</dbReference>
<dbReference type="SUPFAM" id="SSF54637">
    <property type="entry name" value="Thioesterase/thiol ester dehydrase-isomerase"/>
    <property type="match status" value="1"/>
</dbReference>
<dbReference type="STRING" id="660518.SAMN05216218_10192"/>
<dbReference type="InterPro" id="IPR002539">
    <property type="entry name" value="MaoC-like_dom"/>
</dbReference>
<dbReference type="Gene3D" id="3.10.129.10">
    <property type="entry name" value="Hotdog Thioesterase"/>
    <property type="match status" value="1"/>
</dbReference>
<sequence>MTESYFETVEIGEQRETQARTVTEADVVNFAGVSGDFNHLHTDAETMGESQFGERIAHGMLVFSIATGLLWQSRSEREKEAVVAFYGIDKVRFVGPTFIGDTIHVEIEVLDKEEREHPVATGVVRYDIDVVTQDDDTVLSCEMLSLVT</sequence>
<dbReference type="InterPro" id="IPR052342">
    <property type="entry name" value="MCH/BMMD"/>
</dbReference>
<dbReference type="OrthoDB" id="209979at2157"/>
<protein>
    <submittedName>
        <fullName evidence="2">Acyl dehydratase</fullName>
    </submittedName>
</protein>
<reference evidence="3" key="1">
    <citation type="submission" date="2016-10" db="EMBL/GenBank/DDBJ databases">
        <authorList>
            <person name="Varghese N."/>
            <person name="Submissions S."/>
        </authorList>
    </citation>
    <scope>NUCLEOTIDE SEQUENCE [LARGE SCALE GENOMIC DNA]</scope>
    <source>
        <strain evidence="3">IBRC-M 10760</strain>
    </source>
</reference>
<dbReference type="RefSeq" id="WP_092686492.1">
    <property type="nucleotide sequence ID" value="NZ_FNBK01000001.1"/>
</dbReference>
<feature type="domain" description="MaoC-like" evidence="1">
    <location>
        <begin position="10"/>
        <end position="118"/>
    </location>
</feature>
<dbReference type="AlphaFoldDB" id="A0A1G7F9Z5"/>
<dbReference type="EMBL" id="FNBK01000001">
    <property type="protein sequence ID" value="SDE72696.1"/>
    <property type="molecule type" value="Genomic_DNA"/>
</dbReference>
<keyword evidence="3" id="KW-1185">Reference proteome</keyword>
<accession>A0A1G7F9Z5</accession>
<proteinExistence type="predicted"/>